<comment type="similarity">
    <text evidence="1">Belongs to the outer membrane factor (OMF) (TC 1.B.17) family.</text>
</comment>
<evidence type="ECO:0000256" key="2">
    <source>
        <dbReference type="SAM" id="SignalP"/>
    </source>
</evidence>
<name>A0A2X1BAA5_BREVE</name>
<evidence type="ECO:0000313" key="3">
    <source>
        <dbReference type="EMBL" id="SPU53498.1"/>
    </source>
</evidence>
<dbReference type="RefSeq" id="WP_112862352.1">
    <property type="nucleotide sequence ID" value="NZ_UAQP01000005.1"/>
</dbReference>
<dbReference type="Gene3D" id="1.20.1600.10">
    <property type="entry name" value="Outer membrane efflux proteins (OEP)"/>
    <property type="match status" value="1"/>
</dbReference>
<dbReference type="SUPFAM" id="SSF56954">
    <property type="entry name" value="Outer membrane efflux proteins (OEP)"/>
    <property type="match status" value="1"/>
</dbReference>
<evidence type="ECO:0000313" key="4">
    <source>
        <dbReference type="Proteomes" id="UP000251186"/>
    </source>
</evidence>
<reference evidence="3 4" key="1">
    <citation type="submission" date="2018-06" db="EMBL/GenBank/DDBJ databases">
        <authorList>
            <consortium name="Pathogen Informatics"/>
            <person name="Doyle S."/>
        </authorList>
    </citation>
    <scope>NUCLEOTIDE SEQUENCE [LARGE SCALE GENOMIC DNA]</scope>
    <source>
        <strain evidence="3 4">NCTC11166</strain>
    </source>
</reference>
<dbReference type="PANTHER" id="PTHR30203">
    <property type="entry name" value="OUTER MEMBRANE CATION EFFLUX PROTEIN"/>
    <property type="match status" value="1"/>
</dbReference>
<accession>A0A2X1BAA5</accession>
<dbReference type="GO" id="GO:0015562">
    <property type="term" value="F:efflux transmembrane transporter activity"/>
    <property type="evidence" value="ECO:0007669"/>
    <property type="project" value="InterPro"/>
</dbReference>
<dbReference type="InterPro" id="IPR010131">
    <property type="entry name" value="MdtP/NodT-like"/>
</dbReference>
<organism evidence="3 4">
    <name type="scientific">Brevundimonas vesicularis</name>
    <name type="common">Pseudomonas vesicularis</name>
    <dbReference type="NCBI Taxonomy" id="41276"/>
    <lineage>
        <taxon>Bacteria</taxon>
        <taxon>Pseudomonadati</taxon>
        <taxon>Pseudomonadota</taxon>
        <taxon>Alphaproteobacteria</taxon>
        <taxon>Caulobacterales</taxon>
        <taxon>Caulobacteraceae</taxon>
        <taxon>Brevundimonas</taxon>
    </lineage>
</organism>
<evidence type="ECO:0000256" key="1">
    <source>
        <dbReference type="ARBA" id="ARBA00007613"/>
    </source>
</evidence>
<dbReference type="PANTHER" id="PTHR30203:SF24">
    <property type="entry name" value="BLR4935 PROTEIN"/>
    <property type="match status" value="1"/>
</dbReference>
<dbReference type="AlphaFoldDB" id="A0A2X1BAA5"/>
<dbReference type="InterPro" id="IPR003423">
    <property type="entry name" value="OMP_efflux"/>
</dbReference>
<dbReference type="Proteomes" id="UP000251186">
    <property type="component" value="Unassembled WGS sequence"/>
</dbReference>
<gene>
    <name evidence="3" type="primary">czcC_1</name>
    <name evidence="3" type="ORF">NCTC11166_01569</name>
</gene>
<protein>
    <submittedName>
        <fullName evidence="3">Cation efflux system protein CzcC</fullName>
    </submittedName>
</protein>
<dbReference type="EMBL" id="UAQP01000005">
    <property type="protein sequence ID" value="SPU53498.1"/>
    <property type="molecule type" value="Genomic_DNA"/>
</dbReference>
<proteinExistence type="inferred from homology"/>
<keyword evidence="2" id="KW-0732">Signal</keyword>
<feature type="chain" id="PRO_5016079313" evidence="2">
    <location>
        <begin position="31"/>
        <end position="417"/>
    </location>
</feature>
<dbReference type="Pfam" id="PF02321">
    <property type="entry name" value="OEP"/>
    <property type="match status" value="2"/>
</dbReference>
<sequence length="417" mass="44145">MPPSYRRPPRFALGCALAAFAAVLASPAWADPAPSFAELLARLDQTPATLEAGALVDAAEARARQARVRPNPTLALDAENAFGSGPFSGYDNAETTLSVTQDLELWGRRTARINAARADAGTASLRRDLAVVDAAGRLALVYADAEAAERRAMLAEETLSLTLADARAALVLVEEGREPLLRGIQGESEAAAARAGLDEAIAEREAAFARLTAVAMLIEPVTTIEASLLDLAPAAALAPTDQTPTVRVAEAERSAAESRIAVERTRSRPDVSASVGLRRYEAEDATALTFGLSLPLPLFDRNRGNIEAAQADFRAADARLMTARQEAQADRAAAQARLRASVSRVNAADAGVTSAEEAYRLSRMGFEAGRISQLELRATRTALVNARTAAVDARLARVRAEIDLARQDGRAPFQGAQ</sequence>
<feature type="signal peptide" evidence="2">
    <location>
        <begin position="1"/>
        <end position="30"/>
    </location>
</feature>